<dbReference type="Gene3D" id="3.10.20.550">
    <property type="entry name" value="ASAP complex, SAP18 subunit"/>
    <property type="match status" value="1"/>
</dbReference>
<proteinExistence type="inferred from homology"/>
<evidence type="ECO:0000256" key="2">
    <source>
        <dbReference type="SAM" id="MobiDB-lite"/>
    </source>
</evidence>
<dbReference type="EMBL" id="ML996273">
    <property type="protein sequence ID" value="KAF2728615.1"/>
    <property type="molecule type" value="Genomic_DNA"/>
</dbReference>
<dbReference type="AlphaFoldDB" id="A0A9P4QLN1"/>
<evidence type="ECO:0000256" key="1">
    <source>
        <dbReference type="ARBA" id="ARBA00009143"/>
    </source>
</evidence>
<evidence type="ECO:0000313" key="3">
    <source>
        <dbReference type="EMBL" id="KAF2728615.1"/>
    </source>
</evidence>
<keyword evidence="4" id="KW-1185">Reference proteome</keyword>
<reference evidence="3" key="1">
    <citation type="journal article" date="2020" name="Stud. Mycol.">
        <title>101 Dothideomycetes genomes: a test case for predicting lifestyles and emergence of pathogens.</title>
        <authorList>
            <person name="Haridas S."/>
            <person name="Albert R."/>
            <person name="Binder M."/>
            <person name="Bloem J."/>
            <person name="Labutti K."/>
            <person name="Salamov A."/>
            <person name="Andreopoulos B."/>
            <person name="Baker S."/>
            <person name="Barry K."/>
            <person name="Bills G."/>
            <person name="Bluhm B."/>
            <person name="Cannon C."/>
            <person name="Castanera R."/>
            <person name="Culley D."/>
            <person name="Daum C."/>
            <person name="Ezra D."/>
            <person name="Gonzalez J."/>
            <person name="Henrissat B."/>
            <person name="Kuo A."/>
            <person name="Liang C."/>
            <person name="Lipzen A."/>
            <person name="Lutzoni F."/>
            <person name="Magnuson J."/>
            <person name="Mondo S."/>
            <person name="Nolan M."/>
            <person name="Ohm R."/>
            <person name="Pangilinan J."/>
            <person name="Park H.-J."/>
            <person name="Ramirez L."/>
            <person name="Alfaro M."/>
            <person name="Sun H."/>
            <person name="Tritt A."/>
            <person name="Yoshinaga Y."/>
            <person name="Zwiers L.-H."/>
            <person name="Turgeon B."/>
            <person name="Goodwin S."/>
            <person name="Spatafora J."/>
            <person name="Crous P."/>
            <person name="Grigoriev I."/>
        </authorList>
    </citation>
    <scope>NUCLEOTIDE SEQUENCE</scope>
    <source>
        <strain evidence="3">CBS 125425</strain>
    </source>
</reference>
<dbReference type="GO" id="GO:0005634">
    <property type="term" value="C:nucleus"/>
    <property type="evidence" value="ECO:0007669"/>
    <property type="project" value="TreeGrafter"/>
</dbReference>
<feature type="compositionally biased region" description="Gly residues" evidence="2">
    <location>
        <begin position="230"/>
        <end position="246"/>
    </location>
</feature>
<sequence length="253" mass="26715">MASYTPAKIDRQTTTPFLLHLFYKTNSFHRLDEFSPNARLPPHLQIYTWPSCSLSELTHLLLTALPSLLAPPYAGTRLAFRMVFADLQSRPGLPPRYISRELGSVVIGASSDPDVDMNGTDAGDAEGVKQALKNLDGEPDRTFADAKFVIGDYVCCAILPPLADGSVASAPPAPAGPAGRGPPRGGRENGFGARGDHGYGRGRGAYGDRRPSGGVPSGEWRRGEAPPISSGGGDGYWRGGGGGGGRGRGRGRW</sequence>
<protein>
    <recommendedName>
        <fullName evidence="5">Sin3-associated polypeptide Sap18</fullName>
    </recommendedName>
</protein>
<evidence type="ECO:0008006" key="5">
    <source>
        <dbReference type="Google" id="ProtNLM"/>
    </source>
</evidence>
<evidence type="ECO:0000313" key="4">
    <source>
        <dbReference type="Proteomes" id="UP000799444"/>
    </source>
</evidence>
<dbReference type="InterPro" id="IPR010516">
    <property type="entry name" value="SAP18"/>
</dbReference>
<feature type="compositionally biased region" description="Gly residues" evidence="2">
    <location>
        <begin position="178"/>
        <end position="193"/>
    </location>
</feature>
<dbReference type="PANTHER" id="PTHR13082">
    <property type="entry name" value="SAP18"/>
    <property type="match status" value="1"/>
</dbReference>
<comment type="caution">
    <text evidence="3">The sequence shown here is derived from an EMBL/GenBank/DDBJ whole genome shotgun (WGS) entry which is preliminary data.</text>
</comment>
<dbReference type="Proteomes" id="UP000799444">
    <property type="component" value="Unassembled WGS sequence"/>
</dbReference>
<dbReference type="Pfam" id="PF06487">
    <property type="entry name" value="SAP18"/>
    <property type="match status" value="1"/>
</dbReference>
<dbReference type="InterPro" id="IPR042534">
    <property type="entry name" value="SAP18_sf"/>
</dbReference>
<feature type="region of interest" description="Disordered" evidence="2">
    <location>
        <begin position="169"/>
        <end position="253"/>
    </location>
</feature>
<dbReference type="OrthoDB" id="440566at2759"/>
<dbReference type="PANTHER" id="PTHR13082:SF0">
    <property type="entry name" value="HISTONE DEACETYLASE COMPLEX SUBUNIT SAP18"/>
    <property type="match status" value="1"/>
</dbReference>
<name>A0A9P4QLN1_9PLEO</name>
<comment type="similarity">
    <text evidence="1">Belongs to the SAP18 family.</text>
</comment>
<gene>
    <name evidence="3" type="ORF">EJ04DRAFT_516486</name>
</gene>
<accession>A0A9P4QLN1</accession>
<organism evidence="3 4">
    <name type="scientific">Polyplosphaeria fusca</name>
    <dbReference type="NCBI Taxonomy" id="682080"/>
    <lineage>
        <taxon>Eukaryota</taxon>
        <taxon>Fungi</taxon>
        <taxon>Dikarya</taxon>
        <taxon>Ascomycota</taxon>
        <taxon>Pezizomycotina</taxon>
        <taxon>Dothideomycetes</taxon>
        <taxon>Pleosporomycetidae</taxon>
        <taxon>Pleosporales</taxon>
        <taxon>Tetraplosphaeriaceae</taxon>
        <taxon>Polyplosphaeria</taxon>
    </lineage>
</organism>